<feature type="region of interest" description="Disordered" evidence="5">
    <location>
        <begin position="419"/>
        <end position="455"/>
    </location>
</feature>
<evidence type="ECO:0000256" key="4">
    <source>
        <dbReference type="ARBA" id="ARBA00023242"/>
    </source>
</evidence>
<dbReference type="PANTHER" id="PTHR14428:SF5">
    <property type="entry name" value="NUCLEOLAR COMPLEX PROTEIN 3 HOMOLOG"/>
    <property type="match status" value="1"/>
</dbReference>
<keyword evidence="3" id="KW-0175">Coiled coil</keyword>
<dbReference type="AlphaFoldDB" id="A0A0G4IQS0"/>
<protein>
    <recommendedName>
        <fullName evidence="10">CCAAT-binding factor domain-containing protein</fullName>
    </recommendedName>
</protein>
<feature type="compositionally biased region" description="Basic and acidic residues" evidence="5">
    <location>
        <begin position="47"/>
        <end position="57"/>
    </location>
</feature>
<evidence type="ECO:0000259" key="6">
    <source>
        <dbReference type="Pfam" id="PF03914"/>
    </source>
</evidence>
<evidence type="ECO:0000256" key="3">
    <source>
        <dbReference type="ARBA" id="ARBA00023054"/>
    </source>
</evidence>
<dbReference type="InterPro" id="IPR005612">
    <property type="entry name" value="CCAAT-binding_factor"/>
</dbReference>
<comment type="subcellular location">
    <subcellularLocation>
        <location evidence="1">Nucleus</location>
        <location evidence="1">Nucleolus</location>
    </subcellularLocation>
</comment>
<accession>A0A0G4IQS0</accession>
<dbReference type="SUPFAM" id="SSF48371">
    <property type="entry name" value="ARM repeat"/>
    <property type="match status" value="1"/>
</dbReference>
<feature type="domain" description="Nucleolar complex-associated protein 3 N-terminal" evidence="7">
    <location>
        <begin position="208"/>
        <end position="295"/>
    </location>
</feature>
<evidence type="ECO:0000313" key="9">
    <source>
        <dbReference type="Proteomes" id="UP000039324"/>
    </source>
</evidence>
<dbReference type="EMBL" id="CDSF01000079">
    <property type="protein sequence ID" value="CEO97504.1"/>
    <property type="molecule type" value="Genomic_DNA"/>
</dbReference>
<evidence type="ECO:0000259" key="7">
    <source>
        <dbReference type="Pfam" id="PF07540"/>
    </source>
</evidence>
<dbReference type="Proteomes" id="UP000039324">
    <property type="component" value="Unassembled WGS sequence"/>
</dbReference>
<evidence type="ECO:0000313" key="8">
    <source>
        <dbReference type="EMBL" id="CEO97504.1"/>
    </source>
</evidence>
<evidence type="ECO:0000256" key="5">
    <source>
        <dbReference type="SAM" id="MobiDB-lite"/>
    </source>
</evidence>
<name>A0A0G4IQS0_PLABS</name>
<dbReference type="InterPro" id="IPR016903">
    <property type="entry name" value="Nucleolar_cplx-assoc_3"/>
</dbReference>
<dbReference type="Pfam" id="PF07540">
    <property type="entry name" value="NOC3p"/>
    <property type="match status" value="1"/>
</dbReference>
<feature type="compositionally biased region" description="Basic residues" evidence="5">
    <location>
        <begin position="35"/>
        <end position="46"/>
    </location>
</feature>
<evidence type="ECO:0000256" key="2">
    <source>
        <dbReference type="ARBA" id="ARBA00007797"/>
    </source>
</evidence>
<dbReference type="Pfam" id="PF03914">
    <property type="entry name" value="CBF"/>
    <property type="match status" value="1"/>
</dbReference>
<dbReference type="GO" id="GO:0003682">
    <property type="term" value="F:chromatin binding"/>
    <property type="evidence" value="ECO:0007669"/>
    <property type="project" value="TreeGrafter"/>
</dbReference>
<proteinExistence type="inferred from homology"/>
<evidence type="ECO:0000256" key="1">
    <source>
        <dbReference type="ARBA" id="ARBA00004604"/>
    </source>
</evidence>
<feature type="compositionally biased region" description="Basic residues" evidence="5">
    <location>
        <begin position="428"/>
        <end position="438"/>
    </location>
</feature>
<feature type="domain" description="CCAAT-binding factor" evidence="6">
    <location>
        <begin position="541"/>
        <end position="692"/>
    </location>
</feature>
<gene>
    <name evidence="8" type="ORF">PBRA_000849</name>
</gene>
<keyword evidence="4" id="KW-0539">Nucleus</keyword>
<keyword evidence="9" id="KW-1185">Reference proteome</keyword>
<reference evidence="8 9" key="1">
    <citation type="submission" date="2015-02" db="EMBL/GenBank/DDBJ databases">
        <authorList>
            <person name="Chooi Y.-H."/>
        </authorList>
    </citation>
    <scope>NUCLEOTIDE SEQUENCE [LARGE SCALE GENOMIC DNA]</scope>
    <source>
        <strain evidence="8">E3</strain>
    </source>
</reference>
<organism evidence="8 9">
    <name type="scientific">Plasmodiophora brassicae</name>
    <name type="common">Clubroot disease agent</name>
    <dbReference type="NCBI Taxonomy" id="37360"/>
    <lineage>
        <taxon>Eukaryota</taxon>
        <taxon>Sar</taxon>
        <taxon>Rhizaria</taxon>
        <taxon>Endomyxa</taxon>
        <taxon>Phytomyxea</taxon>
        <taxon>Plasmodiophorida</taxon>
        <taxon>Plasmodiophoridae</taxon>
        <taxon>Plasmodiophora</taxon>
    </lineage>
</organism>
<evidence type="ECO:0008006" key="10">
    <source>
        <dbReference type="Google" id="ProtNLM"/>
    </source>
</evidence>
<dbReference type="OMA" id="HCIIAAF"/>
<comment type="similarity">
    <text evidence="2">Belongs to the CBF/MAK21 family.</text>
</comment>
<dbReference type="PANTHER" id="PTHR14428">
    <property type="entry name" value="NUCLEOLAR COMPLEX PROTEIN 3"/>
    <property type="match status" value="1"/>
</dbReference>
<dbReference type="GO" id="GO:0005730">
    <property type="term" value="C:nucleolus"/>
    <property type="evidence" value="ECO:0007669"/>
    <property type="project" value="UniProtKB-SubCell"/>
</dbReference>
<dbReference type="InterPro" id="IPR016024">
    <property type="entry name" value="ARM-type_fold"/>
</dbReference>
<feature type="region of interest" description="Disordered" evidence="5">
    <location>
        <begin position="1"/>
        <end position="65"/>
    </location>
</feature>
<feature type="region of interest" description="Disordered" evidence="5">
    <location>
        <begin position="92"/>
        <end position="205"/>
    </location>
</feature>
<dbReference type="InterPro" id="IPR011501">
    <property type="entry name" value="Noc3_N"/>
</dbReference>
<dbReference type="STRING" id="37360.A0A0G4IQS0"/>
<dbReference type="GO" id="GO:0006270">
    <property type="term" value="P:DNA replication initiation"/>
    <property type="evidence" value="ECO:0007669"/>
    <property type="project" value="TreeGrafter"/>
</dbReference>
<feature type="non-terminal residue" evidence="8">
    <location>
        <position position="1"/>
    </location>
</feature>
<dbReference type="OrthoDB" id="10263597at2759"/>
<feature type="compositionally biased region" description="Polar residues" evidence="5">
    <location>
        <begin position="152"/>
        <end position="162"/>
    </location>
</feature>
<sequence length="792" mass="89283">LTATPRRGLAQYDGVRTDSGSSPMGSSRKPAGTRPRQRNTPRSRKKLSSEPGRKNDDLCGAESDGSVVIGDEDMEFFAERSSFLGSLASCKLDQVQTPKQARVKRPRELSDNESDDAAERFERQPRVSSWSEPDLPQRLPVKSSDGRLMLSKVSQADKQSLQVKHGNKNDGSPVKVKEVLGEDEGPPPSTLKPQEPSETPQQRSQRLRIRIGVVCENICESPEENISLLDELFSMSKDSDPVIRELSILSQVAVFIDIAPGYQIRSPTESEKSGKLSKDVRRLWRFESALLSAYRRLVNHLIALTKRTQRHNNQPKHDRLRLGLAAGRGLCELLRSLPHFNLIKEIIVAVIPLVNHPLNDEISAMARDAVVDVIRQPAHLDHALECVRLIAKIVEQQQFKVRRELLQCLLSIPLRTVKAPEQKQPPSGRKKQQKKRPKVSGGSKNDDEDAGLESELKRDMDASSAVASGARHARTQQLLLELIFKTFFSLLKFAPESDVLPVVLEGLAKFAHLVNVELVLDLLTCLQDLMDKNVLALESTLHCIIAAFQMLCSQGTAIVIDARDFYRRLYCEFDSFLSPASWCNLPLLFDCLDLMFIKRRQISVDRVGAYVKKLCSLALHVPLAESMGVLHCVQRLLGRYPQCTRLLDNEPSTGGVYLPDAEDPEHANPFSSSLWELSLLQQSYQADLQKYASQIARQDAISVDKLRQTPSELMQSYKRVLCHPALPVPPAPSERKRIPRIRDYARRFSVQDAMKRLHVTLRDPVEEPIVHREFQRCLWNQRIRSAQAAFHQ</sequence>